<evidence type="ECO:0000256" key="2">
    <source>
        <dbReference type="SAM" id="Phobius"/>
    </source>
</evidence>
<keyword evidence="4" id="KW-1185">Reference proteome</keyword>
<feature type="transmembrane region" description="Helical" evidence="2">
    <location>
        <begin position="42"/>
        <end position="65"/>
    </location>
</feature>
<reference evidence="3 4" key="1">
    <citation type="submission" date="2016-11" db="EMBL/GenBank/DDBJ databases">
        <authorList>
            <person name="Varghese N."/>
            <person name="Submissions S."/>
        </authorList>
    </citation>
    <scope>NUCLEOTIDE SEQUENCE [LARGE SCALE GENOMIC DNA]</scope>
    <source>
        <strain evidence="3 4">DSM 19027</strain>
    </source>
</reference>
<keyword evidence="2" id="KW-1133">Transmembrane helix</keyword>
<sequence length="114" mass="12759">MSEQQPQPERDVFDLLTAGLFCVVGFITFVSGLYYAEKYGVMGYYVPLIGVGVFVFGVTWAVRYFKGTPAKNTFKPSENWIVDETPEYENRNNDADAVRAGADKADERADGDVR</sequence>
<name>A0A1M6JFL6_9FIRM</name>
<dbReference type="EMBL" id="FQZP01000056">
    <property type="protein sequence ID" value="SHJ45506.1"/>
    <property type="molecule type" value="Genomic_DNA"/>
</dbReference>
<evidence type="ECO:0000256" key="1">
    <source>
        <dbReference type="SAM" id="MobiDB-lite"/>
    </source>
</evidence>
<dbReference type="OrthoDB" id="517663at2"/>
<dbReference type="Proteomes" id="UP000324781">
    <property type="component" value="Unassembled WGS sequence"/>
</dbReference>
<gene>
    <name evidence="3" type="ORF">SAMN05444373_105611</name>
</gene>
<feature type="region of interest" description="Disordered" evidence="1">
    <location>
        <begin position="85"/>
        <end position="114"/>
    </location>
</feature>
<evidence type="ECO:0000313" key="3">
    <source>
        <dbReference type="EMBL" id="SHJ45506.1"/>
    </source>
</evidence>
<protein>
    <submittedName>
        <fullName evidence="3">Uncharacterized protein</fullName>
    </submittedName>
</protein>
<dbReference type="AlphaFoldDB" id="A0A1M6JFL6"/>
<feature type="compositionally biased region" description="Basic and acidic residues" evidence="1">
    <location>
        <begin position="88"/>
        <end position="114"/>
    </location>
</feature>
<feature type="transmembrane region" description="Helical" evidence="2">
    <location>
        <begin position="12"/>
        <end position="36"/>
    </location>
</feature>
<organism evidence="3 4">
    <name type="scientific">Thermoclostridium caenicola</name>
    <dbReference type="NCBI Taxonomy" id="659425"/>
    <lineage>
        <taxon>Bacteria</taxon>
        <taxon>Bacillati</taxon>
        <taxon>Bacillota</taxon>
        <taxon>Clostridia</taxon>
        <taxon>Eubacteriales</taxon>
        <taxon>Oscillospiraceae</taxon>
        <taxon>Thermoclostridium</taxon>
    </lineage>
</organism>
<dbReference type="RefSeq" id="WP_149679479.1">
    <property type="nucleotide sequence ID" value="NZ_DAONMB010000120.1"/>
</dbReference>
<proteinExistence type="predicted"/>
<keyword evidence="2" id="KW-0472">Membrane</keyword>
<evidence type="ECO:0000313" key="4">
    <source>
        <dbReference type="Proteomes" id="UP000324781"/>
    </source>
</evidence>
<accession>A0A1M6JFL6</accession>
<keyword evidence="2" id="KW-0812">Transmembrane</keyword>